<protein>
    <submittedName>
        <fullName evidence="3">Uncharacterized protein</fullName>
    </submittedName>
</protein>
<dbReference type="AlphaFoldDB" id="A0A2I2KM73"/>
<feature type="compositionally biased region" description="Basic and acidic residues" evidence="1">
    <location>
        <begin position="106"/>
        <end position="118"/>
    </location>
</feature>
<organism evidence="3 4">
    <name type="scientific">Frankia canadensis</name>
    <dbReference type="NCBI Taxonomy" id="1836972"/>
    <lineage>
        <taxon>Bacteria</taxon>
        <taxon>Bacillati</taxon>
        <taxon>Actinomycetota</taxon>
        <taxon>Actinomycetes</taxon>
        <taxon>Frankiales</taxon>
        <taxon>Frankiaceae</taxon>
        <taxon>Frankia</taxon>
    </lineage>
</organism>
<feature type="compositionally biased region" description="Basic and acidic residues" evidence="1">
    <location>
        <begin position="51"/>
        <end position="82"/>
    </location>
</feature>
<keyword evidence="2" id="KW-1133">Transmembrane helix</keyword>
<feature type="compositionally biased region" description="Pro residues" evidence="1">
    <location>
        <begin position="91"/>
        <end position="103"/>
    </location>
</feature>
<keyword evidence="2" id="KW-0472">Membrane</keyword>
<keyword evidence="4" id="KW-1185">Reference proteome</keyword>
<name>A0A2I2KM73_9ACTN</name>
<evidence type="ECO:0000256" key="2">
    <source>
        <dbReference type="SAM" id="Phobius"/>
    </source>
</evidence>
<keyword evidence="2" id="KW-0812">Transmembrane</keyword>
<dbReference type="RefSeq" id="WP_101830729.1">
    <property type="nucleotide sequence ID" value="NZ_FZMO01000062.1"/>
</dbReference>
<reference evidence="3 4" key="1">
    <citation type="submission" date="2017-06" db="EMBL/GenBank/DDBJ databases">
        <authorList>
            <person name="Kim H.J."/>
            <person name="Triplett B.A."/>
        </authorList>
    </citation>
    <scope>NUCLEOTIDE SEQUENCE [LARGE SCALE GENOMIC DNA]</scope>
    <source>
        <strain evidence="3">FRACA_ARgP5</strain>
    </source>
</reference>
<sequence>MPERPPADQPGPGGAEQPEAPKQSAGSGPADAQPAPRSQEADDAAFFELVARFDEPVEHDPADSEPDGRRWPAAEDVGDTRRPTVIILRPPFDPGPPFGPGSPPAADDRTDPGLDEPRPLPGIGPHGLRPDDDADEVVVIDLGAAAGAGDPRDDLGDLDDPDDDHYIPPEPPPLPRIRPVTRWALGSIALGMVFLVVPSLIGLNQSRSQDVTGVMLILGGVGTLVARLGDRPPTDSDGPDDGAVI</sequence>
<feature type="transmembrane region" description="Helical" evidence="2">
    <location>
        <begin position="183"/>
        <end position="204"/>
    </location>
</feature>
<dbReference type="Proteomes" id="UP000234331">
    <property type="component" value="Unassembled WGS sequence"/>
</dbReference>
<dbReference type="EMBL" id="FZMO01000062">
    <property type="protein sequence ID" value="SNQ46763.1"/>
    <property type="molecule type" value="Genomic_DNA"/>
</dbReference>
<accession>A0A2I2KM73</accession>
<evidence type="ECO:0000313" key="4">
    <source>
        <dbReference type="Proteomes" id="UP000234331"/>
    </source>
</evidence>
<feature type="transmembrane region" description="Helical" evidence="2">
    <location>
        <begin position="211"/>
        <end position="229"/>
    </location>
</feature>
<proteinExistence type="predicted"/>
<evidence type="ECO:0000313" key="3">
    <source>
        <dbReference type="EMBL" id="SNQ46763.1"/>
    </source>
</evidence>
<dbReference type="OrthoDB" id="3218511at2"/>
<feature type="region of interest" description="Disordered" evidence="1">
    <location>
        <begin position="1"/>
        <end position="173"/>
    </location>
</feature>
<feature type="compositionally biased region" description="Low complexity" evidence="1">
    <location>
        <begin position="140"/>
        <end position="149"/>
    </location>
</feature>
<evidence type="ECO:0000256" key="1">
    <source>
        <dbReference type="SAM" id="MobiDB-lite"/>
    </source>
</evidence>
<gene>
    <name evidence="3" type="ORF">FRACA_1540009</name>
</gene>